<feature type="binding site" evidence="6">
    <location>
        <position position="148"/>
    </location>
    <ligand>
        <name>Mg(2+)</name>
        <dbReference type="ChEBI" id="CHEBI:18420"/>
        <label>1</label>
    </ligand>
</feature>
<feature type="site" description="Interaction with DNA substrate" evidence="7">
    <location>
        <position position="250"/>
    </location>
</feature>
<accession>D1B7Q2</accession>
<dbReference type="InterPro" id="IPR005135">
    <property type="entry name" value="Endo/exonuclease/phosphatase"/>
</dbReference>
<dbReference type="Proteomes" id="UP000002030">
    <property type="component" value="Chromosome"/>
</dbReference>
<dbReference type="CDD" id="cd09086">
    <property type="entry name" value="ExoIII-like_AP-endo"/>
    <property type="match status" value="1"/>
</dbReference>
<keyword evidence="4 6" id="KW-0460">Magnesium</keyword>
<dbReference type="InterPro" id="IPR020847">
    <property type="entry name" value="AP_endonuclease_F1_BS"/>
</dbReference>
<evidence type="ECO:0000256" key="4">
    <source>
        <dbReference type="ARBA" id="ARBA00022842"/>
    </source>
</evidence>
<feature type="binding site" evidence="6">
    <location>
        <position position="10"/>
    </location>
    <ligand>
        <name>Mg(2+)</name>
        <dbReference type="ChEBI" id="CHEBI:18420"/>
        <label>1</label>
    </ligand>
</feature>
<dbReference type="KEGG" id="tai:Taci_0065"/>
<evidence type="ECO:0000256" key="3">
    <source>
        <dbReference type="ARBA" id="ARBA00022801"/>
    </source>
</evidence>
<dbReference type="InterPro" id="IPR004808">
    <property type="entry name" value="AP_endonuc_1"/>
</dbReference>
<dbReference type="GO" id="GO:0003677">
    <property type="term" value="F:DNA binding"/>
    <property type="evidence" value="ECO:0007669"/>
    <property type="project" value="InterPro"/>
</dbReference>
<dbReference type="NCBIfam" id="TIGR00633">
    <property type="entry name" value="xth"/>
    <property type="match status" value="1"/>
</dbReference>
<dbReference type="PROSITE" id="PS51435">
    <property type="entry name" value="AP_NUCLEASE_F1_4"/>
    <property type="match status" value="1"/>
</dbReference>
<evidence type="ECO:0000313" key="9">
    <source>
        <dbReference type="EMBL" id="ACZ18305.1"/>
    </source>
</evidence>
<dbReference type="RefSeq" id="WP_012868821.1">
    <property type="nucleotide sequence ID" value="NC_013522.1"/>
</dbReference>
<evidence type="ECO:0000256" key="6">
    <source>
        <dbReference type="PIRSR" id="PIRSR604808-2"/>
    </source>
</evidence>
<dbReference type="STRING" id="525903.Taci_0065"/>
<dbReference type="PROSITE" id="PS00726">
    <property type="entry name" value="AP_NUCLEASE_F1_1"/>
    <property type="match status" value="1"/>
</dbReference>
<protein>
    <submittedName>
        <fullName evidence="9">Exodeoxyribonuclease III Xth</fullName>
    </submittedName>
</protein>
<dbReference type="OrthoDB" id="9803914at2"/>
<dbReference type="AlphaFoldDB" id="D1B7Q2"/>
<feature type="site" description="Transition state stabilizer" evidence="7">
    <location>
        <position position="150"/>
    </location>
</feature>
<feature type="active site" description="Proton acceptor" evidence="5">
    <location>
        <position position="250"/>
    </location>
</feature>
<keyword evidence="10" id="KW-1185">Reference proteome</keyword>
<keyword evidence="6" id="KW-0464">Manganese</keyword>
<dbReference type="eggNOG" id="COG0708">
    <property type="taxonomic scope" value="Bacteria"/>
</dbReference>
<keyword evidence="2 6" id="KW-0479">Metal-binding</keyword>
<dbReference type="Gene3D" id="3.60.10.10">
    <property type="entry name" value="Endonuclease/exonuclease/phosphatase"/>
    <property type="match status" value="1"/>
</dbReference>
<feature type="site" description="Important for catalytic activity" evidence="7">
    <location>
        <position position="220"/>
    </location>
</feature>
<gene>
    <name evidence="9" type="ordered locus">Taci_0065</name>
</gene>
<evidence type="ECO:0000313" key="10">
    <source>
        <dbReference type="Proteomes" id="UP000002030"/>
    </source>
</evidence>
<dbReference type="PANTHER" id="PTHR43250">
    <property type="entry name" value="EXODEOXYRIBONUCLEASE III"/>
    <property type="match status" value="1"/>
</dbReference>
<dbReference type="GO" id="GO:0004519">
    <property type="term" value="F:endonuclease activity"/>
    <property type="evidence" value="ECO:0007669"/>
    <property type="project" value="InterPro"/>
</dbReference>
<evidence type="ECO:0000256" key="5">
    <source>
        <dbReference type="PIRSR" id="PIRSR604808-1"/>
    </source>
</evidence>
<organism evidence="9 10">
    <name type="scientific">Thermanaerovibrio acidaminovorans (strain ATCC 49978 / DSM 6589 / Su883)</name>
    <name type="common">Selenomonas acidaminovorans</name>
    <dbReference type="NCBI Taxonomy" id="525903"/>
    <lineage>
        <taxon>Bacteria</taxon>
        <taxon>Thermotogati</taxon>
        <taxon>Synergistota</taxon>
        <taxon>Synergistia</taxon>
        <taxon>Synergistales</taxon>
        <taxon>Synergistaceae</taxon>
        <taxon>Thermanaerovibrio</taxon>
    </lineage>
</organism>
<dbReference type="InterPro" id="IPR036691">
    <property type="entry name" value="Endo/exonu/phosph_ase_sf"/>
</dbReference>
<sequence length="259" mass="29311">MSIFKVVTFNVNSIKARVPIVEALLDREGPDVLCLQETKTVDREFPREIFEARGYRVLVRGMKAYNGVAAAIRGEEQDSFAGFPSGEEMDPYRLLGVRLDGMWLVNCYVPQGKEIDHPDYAYKLRFLSRLAELVRELEGDGEVLLVGDLNVAPTEADVTNPKNKADHVCFHRDVREAFEGLLGAGLVDVFRRHRPGEGEFSFWDYRVKGALERNIGWRIDHILATRGLADRSVDSAVLRDYRAMERPSDHGPVMGVFEL</sequence>
<evidence type="ECO:0000256" key="1">
    <source>
        <dbReference type="ARBA" id="ARBA00007092"/>
    </source>
</evidence>
<dbReference type="GO" id="GO:0006281">
    <property type="term" value="P:DNA repair"/>
    <property type="evidence" value="ECO:0007669"/>
    <property type="project" value="InterPro"/>
</dbReference>
<dbReference type="GO" id="GO:0046872">
    <property type="term" value="F:metal ion binding"/>
    <property type="evidence" value="ECO:0007669"/>
    <property type="project" value="UniProtKB-KW"/>
</dbReference>
<comment type="similarity">
    <text evidence="1">Belongs to the DNA repair enzymes AP/ExoA family.</text>
</comment>
<reference evidence="9 10" key="1">
    <citation type="journal article" date="2009" name="Stand. Genomic Sci.">
        <title>Complete genome sequence of Thermanaerovibrio acidaminovorans type strain (Su883).</title>
        <authorList>
            <person name="Chovatia M."/>
            <person name="Sikorski J."/>
            <person name="Schroder M."/>
            <person name="Lapidus A."/>
            <person name="Nolan M."/>
            <person name="Tice H."/>
            <person name="Glavina Del Rio T."/>
            <person name="Copeland A."/>
            <person name="Cheng J.F."/>
            <person name="Lucas S."/>
            <person name="Chen F."/>
            <person name="Bruce D."/>
            <person name="Goodwin L."/>
            <person name="Pitluck S."/>
            <person name="Ivanova N."/>
            <person name="Mavromatis K."/>
            <person name="Ovchinnikova G."/>
            <person name="Pati A."/>
            <person name="Chen A."/>
            <person name="Palaniappan K."/>
            <person name="Land M."/>
            <person name="Hauser L."/>
            <person name="Chang Y.J."/>
            <person name="Jeffries C.D."/>
            <person name="Chain P."/>
            <person name="Saunders E."/>
            <person name="Detter J.C."/>
            <person name="Brettin T."/>
            <person name="Rohde M."/>
            <person name="Goker M."/>
            <person name="Spring S."/>
            <person name="Bristow J."/>
            <person name="Markowitz V."/>
            <person name="Hugenholtz P."/>
            <person name="Kyrpides N.C."/>
            <person name="Klenk H.P."/>
            <person name="Eisen J.A."/>
        </authorList>
    </citation>
    <scope>NUCLEOTIDE SEQUENCE [LARGE SCALE GENOMIC DNA]</scope>
    <source>
        <strain evidence="10">ATCC 49978 / DSM 6589 / Su883</strain>
    </source>
</reference>
<evidence type="ECO:0000259" key="8">
    <source>
        <dbReference type="Pfam" id="PF03372"/>
    </source>
</evidence>
<comment type="cofactor">
    <cofactor evidence="6">
        <name>Mg(2+)</name>
        <dbReference type="ChEBI" id="CHEBI:18420"/>
    </cofactor>
    <cofactor evidence="6">
        <name>Mn(2+)</name>
        <dbReference type="ChEBI" id="CHEBI:29035"/>
    </cofactor>
    <text evidence="6">Probably binds two magnesium or manganese ions per subunit.</text>
</comment>
<dbReference type="InterPro" id="IPR037493">
    <property type="entry name" value="ExoIII-like"/>
</dbReference>
<feature type="binding site" evidence="6">
    <location>
        <position position="249"/>
    </location>
    <ligand>
        <name>Mg(2+)</name>
        <dbReference type="ChEBI" id="CHEBI:18420"/>
        <label>1</label>
    </ligand>
</feature>
<dbReference type="HOGENOM" id="CLU_027539_0_1_0"/>
<name>D1B7Q2_THEAS</name>
<proteinExistence type="inferred from homology"/>
<dbReference type="SUPFAM" id="SSF56219">
    <property type="entry name" value="DNase I-like"/>
    <property type="match status" value="1"/>
</dbReference>
<feature type="active site" description="Proton donor/acceptor" evidence="5">
    <location>
        <position position="148"/>
    </location>
</feature>
<dbReference type="PATRIC" id="fig|525903.6.peg.68"/>
<dbReference type="PANTHER" id="PTHR43250:SF2">
    <property type="entry name" value="EXODEOXYRIBONUCLEASE III"/>
    <property type="match status" value="1"/>
</dbReference>
<feature type="binding site" evidence="6">
    <location>
        <position position="37"/>
    </location>
    <ligand>
        <name>Mg(2+)</name>
        <dbReference type="ChEBI" id="CHEBI:18420"/>
        <label>1</label>
    </ligand>
</feature>
<feature type="binding site" evidence="6">
    <location>
        <position position="150"/>
    </location>
    <ligand>
        <name>Mg(2+)</name>
        <dbReference type="ChEBI" id="CHEBI:18420"/>
        <label>1</label>
    </ligand>
</feature>
<dbReference type="Pfam" id="PF03372">
    <property type="entry name" value="Exo_endo_phos"/>
    <property type="match status" value="1"/>
</dbReference>
<dbReference type="EnsemblBacteria" id="ACZ18305">
    <property type="protein sequence ID" value="ACZ18305"/>
    <property type="gene ID" value="Taci_0065"/>
</dbReference>
<feature type="domain" description="Endonuclease/exonuclease/phosphatase" evidence="8">
    <location>
        <begin position="7"/>
        <end position="250"/>
    </location>
</feature>
<feature type="binding site" evidence="6">
    <location>
        <position position="250"/>
    </location>
    <ligand>
        <name>Mg(2+)</name>
        <dbReference type="ChEBI" id="CHEBI:18420"/>
        <label>1</label>
    </ligand>
</feature>
<evidence type="ECO:0000256" key="7">
    <source>
        <dbReference type="PIRSR" id="PIRSR604808-3"/>
    </source>
</evidence>
<keyword evidence="3" id="KW-0378">Hydrolase</keyword>
<dbReference type="EMBL" id="CP001818">
    <property type="protein sequence ID" value="ACZ18305.1"/>
    <property type="molecule type" value="Genomic_DNA"/>
</dbReference>
<dbReference type="NCBIfam" id="TIGR00195">
    <property type="entry name" value="exoDNase_III"/>
    <property type="match status" value="1"/>
</dbReference>
<evidence type="ECO:0000256" key="2">
    <source>
        <dbReference type="ARBA" id="ARBA00022723"/>
    </source>
</evidence>
<dbReference type="GO" id="GO:0008311">
    <property type="term" value="F:double-stranded DNA 3'-5' DNA exonuclease activity"/>
    <property type="evidence" value="ECO:0007669"/>
    <property type="project" value="InterPro"/>
</dbReference>
<feature type="active site" evidence="5">
    <location>
        <position position="108"/>
    </location>
</feature>